<organism evidence="4 5">
    <name type="scientific">Candidatus Woesebacteria bacterium GW2011_GWC2_45_9</name>
    <dbReference type="NCBI Taxonomy" id="1618589"/>
    <lineage>
        <taxon>Bacteria</taxon>
        <taxon>Candidatus Woeseibacteriota</taxon>
    </lineage>
</organism>
<protein>
    <submittedName>
        <fullName evidence="4">Glycosyl transferase group 1</fullName>
    </submittedName>
</protein>
<dbReference type="InterPro" id="IPR001296">
    <property type="entry name" value="Glyco_trans_1"/>
</dbReference>
<dbReference type="InterPro" id="IPR028098">
    <property type="entry name" value="Glyco_trans_4-like_N"/>
</dbReference>
<reference evidence="4 5" key="1">
    <citation type="journal article" date="2015" name="Nature">
        <title>rRNA introns, odd ribosomes, and small enigmatic genomes across a large radiation of phyla.</title>
        <authorList>
            <person name="Brown C.T."/>
            <person name="Hug L.A."/>
            <person name="Thomas B.C."/>
            <person name="Sharon I."/>
            <person name="Castelle C.J."/>
            <person name="Singh A."/>
            <person name="Wilkins M.J."/>
            <person name="Williams K.H."/>
            <person name="Banfield J.F."/>
        </authorList>
    </citation>
    <scope>NUCLEOTIDE SEQUENCE [LARGE SCALE GENOMIC DNA]</scope>
</reference>
<comment type="caution">
    <text evidence="4">The sequence shown here is derived from an EMBL/GenBank/DDBJ whole genome shotgun (WGS) entry which is preliminary data.</text>
</comment>
<evidence type="ECO:0000313" key="5">
    <source>
        <dbReference type="Proteomes" id="UP000034922"/>
    </source>
</evidence>
<dbReference type="GO" id="GO:0009103">
    <property type="term" value="P:lipopolysaccharide biosynthetic process"/>
    <property type="evidence" value="ECO:0007669"/>
    <property type="project" value="TreeGrafter"/>
</dbReference>
<dbReference type="PANTHER" id="PTHR46401">
    <property type="entry name" value="GLYCOSYLTRANSFERASE WBBK-RELATED"/>
    <property type="match status" value="1"/>
</dbReference>
<sequence length="358" mass="39764">MKIGIDISSVVYGTGVSHYTEKLVENLLKIDKDNRYQLFGGSLRRMGELNSFVGGLSGSFESKILPIPPTLADLVWNRLHLFSIEKLIGAVDVFHSSDWAQPPSKAFKVTTIHDLAPIRFPKLTHPKIYAAHKRRLEWVKKEADRVIVPSEATKKEMESYGFDTGNVRVIPEASVIKPVSSLDVARIKQKYNITGKYLLSIGTNPRKNIGRIIKAFDLVRAGEDLKLVVIVTPRFEVEPRRGLRLVEDKLNQKELAAFYTGAEVLVYPSLYEGFGLPILDSFACGVPVVTSNLSSMVEVAGSAAVLVDPYEVESIVEGIGRALRGKLGLSRKGMARVSRFSWEKTAKMTLDVYSEAKK</sequence>
<dbReference type="AlphaFoldDB" id="A0A0G1NBD0"/>
<dbReference type="PANTHER" id="PTHR46401:SF2">
    <property type="entry name" value="GLYCOSYLTRANSFERASE WBBK-RELATED"/>
    <property type="match status" value="1"/>
</dbReference>
<dbReference type="EMBL" id="LCLM01000001">
    <property type="protein sequence ID" value="KKU17806.1"/>
    <property type="molecule type" value="Genomic_DNA"/>
</dbReference>
<evidence type="ECO:0000259" key="3">
    <source>
        <dbReference type="Pfam" id="PF13439"/>
    </source>
</evidence>
<dbReference type="Proteomes" id="UP000034922">
    <property type="component" value="Unassembled WGS sequence"/>
</dbReference>
<accession>A0A0G1NBD0</accession>
<name>A0A0G1NBD0_9BACT</name>
<dbReference type="SUPFAM" id="SSF53756">
    <property type="entry name" value="UDP-Glycosyltransferase/glycogen phosphorylase"/>
    <property type="match status" value="1"/>
</dbReference>
<dbReference type="STRING" id="1618589.UX25_C0001G0020"/>
<dbReference type="Pfam" id="PF00534">
    <property type="entry name" value="Glycos_transf_1"/>
    <property type="match status" value="1"/>
</dbReference>
<gene>
    <name evidence="4" type="ORF">UX25_C0001G0020</name>
</gene>
<keyword evidence="1 4" id="KW-0808">Transferase</keyword>
<dbReference type="CDD" id="cd03809">
    <property type="entry name" value="GT4_MtfB-like"/>
    <property type="match status" value="1"/>
</dbReference>
<evidence type="ECO:0000259" key="2">
    <source>
        <dbReference type="Pfam" id="PF00534"/>
    </source>
</evidence>
<feature type="domain" description="Glycosyltransferase subfamily 4-like N-terminal" evidence="3">
    <location>
        <begin position="64"/>
        <end position="171"/>
    </location>
</feature>
<feature type="domain" description="Glycosyl transferase family 1" evidence="2">
    <location>
        <begin position="187"/>
        <end position="326"/>
    </location>
</feature>
<proteinExistence type="predicted"/>
<dbReference type="Gene3D" id="3.40.50.2000">
    <property type="entry name" value="Glycogen Phosphorylase B"/>
    <property type="match status" value="2"/>
</dbReference>
<evidence type="ECO:0000313" key="4">
    <source>
        <dbReference type="EMBL" id="KKU17806.1"/>
    </source>
</evidence>
<evidence type="ECO:0000256" key="1">
    <source>
        <dbReference type="ARBA" id="ARBA00022679"/>
    </source>
</evidence>
<dbReference type="GO" id="GO:0016757">
    <property type="term" value="F:glycosyltransferase activity"/>
    <property type="evidence" value="ECO:0007669"/>
    <property type="project" value="InterPro"/>
</dbReference>
<dbReference type="Pfam" id="PF13439">
    <property type="entry name" value="Glyco_transf_4"/>
    <property type="match status" value="1"/>
</dbReference>